<dbReference type="PANTHER" id="PTHR11177">
    <property type="entry name" value="CHITINASE"/>
    <property type="match status" value="1"/>
</dbReference>
<name>A0A235BEE4_9BACL</name>
<dbReference type="InterPro" id="IPR011583">
    <property type="entry name" value="Chitinase_II/V-like_cat"/>
</dbReference>
<dbReference type="GO" id="GO:0005975">
    <property type="term" value="P:carbohydrate metabolic process"/>
    <property type="evidence" value="ECO:0007669"/>
    <property type="project" value="InterPro"/>
</dbReference>
<evidence type="ECO:0000256" key="8">
    <source>
        <dbReference type="SAM" id="SignalP"/>
    </source>
</evidence>
<dbReference type="InterPro" id="IPR029070">
    <property type="entry name" value="Chitinase_insertion_sf"/>
</dbReference>
<dbReference type="PANTHER" id="PTHR11177:SF317">
    <property type="entry name" value="CHITINASE 12-RELATED"/>
    <property type="match status" value="1"/>
</dbReference>
<dbReference type="SUPFAM" id="SSF51445">
    <property type="entry name" value="(Trans)glycosidases"/>
    <property type="match status" value="1"/>
</dbReference>
<dbReference type="PROSITE" id="PS51910">
    <property type="entry name" value="GH18_2"/>
    <property type="match status" value="1"/>
</dbReference>
<dbReference type="EMBL" id="NOWF01000001">
    <property type="protein sequence ID" value="OYD10005.1"/>
    <property type="molecule type" value="Genomic_DNA"/>
</dbReference>
<dbReference type="GO" id="GO:0006032">
    <property type="term" value="P:chitin catabolic process"/>
    <property type="evidence" value="ECO:0007669"/>
    <property type="project" value="UniProtKB-KW"/>
</dbReference>
<feature type="signal peptide" evidence="8">
    <location>
        <begin position="1"/>
        <end position="28"/>
    </location>
</feature>
<keyword evidence="4" id="KW-0624">Polysaccharide degradation</keyword>
<comment type="similarity">
    <text evidence="7">Belongs to the glycosyl hydrolase 18 family.</text>
</comment>
<proteinExistence type="inferred from homology"/>
<feature type="domain" description="GH18" evidence="9">
    <location>
        <begin position="50"/>
        <end position="423"/>
    </location>
</feature>
<dbReference type="InterPro" id="IPR017853">
    <property type="entry name" value="GH"/>
</dbReference>
<evidence type="ECO:0000259" key="9">
    <source>
        <dbReference type="PROSITE" id="PS51910"/>
    </source>
</evidence>
<dbReference type="CDD" id="cd06548">
    <property type="entry name" value="GH18_chitinase"/>
    <property type="match status" value="1"/>
</dbReference>
<evidence type="ECO:0000256" key="2">
    <source>
        <dbReference type="ARBA" id="ARBA00012729"/>
    </source>
</evidence>
<keyword evidence="5 6" id="KW-0326">Glycosidase</keyword>
<dbReference type="OrthoDB" id="9775889at2"/>
<dbReference type="InterPro" id="IPR050314">
    <property type="entry name" value="Glycosyl_Hydrlase_18"/>
</dbReference>
<sequence length="423" mass="47140">MTKSAALCLTALLIFTLVSGFQPVPVKAGDAAGNTSDAGESLTVQTDSEHKVIAYYPGWATYDRDYQVADIDASKVTHINYAFANISGGEVVLGDPYADTDKFFPGDCWEPGCKRGNFNQLNKLKQEHPHLKTLISVGGWTWSGNFSDVAMTEASRTKFAESAVDFIREWGFDGVDLDWEYPVDGGLEPGRPEDKQNFTLLMKKMRETLDQAGAEDGKDYLLTIASGASPDYVENTELDKVEDDLDWINIMTYDFHGGWEDESNNNAPLYRDPDDPSSHADNYYVDAAVQGHLDAGVPKDKLVLGMPFYGRGWDGCSSSNNGLYQSCSGPAREGTWEDGVFDYADLEENYINKNGYTRHWNDDAKVPYLYNPDTQTFITYDDEESIGYKTDYIKSKGLAGAMFWELASDRNGTLLNQVYNDLR</sequence>
<keyword evidence="4" id="KW-0146">Chitin degradation</keyword>
<dbReference type="Pfam" id="PF00704">
    <property type="entry name" value="Glyco_hydro_18"/>
    <property type="match status" value="1"/>
</dbReference>
<gene>
    <name evidence="10" type="ORF">CHM34_02605</name>
</gene>
<keyword evidence="11" id="KW-1185">Reference proteome</keyword>
<dbReference type="SMART" id="SM00636">
    <property type="entry name" value="Glyco_18"/>
    <property type="match status" value="1"/>
</dbReference>
<dbReference type="InterPro" id="IPR001223">
    <property type="entry name" value="Glyco_hydro18_cat"/>
</dbReference>
<keyword evidence="8" id="KW-0732">Signal</keyword>
<dbReference type="Gene3D" id="3.10.50.10">
    <property type="match status" value="1"/>
</dbReference>
<dbReference type="SUPFAM" id="SSF54556">
    <property type="entry name" value="Chitinase insertion domain"/>
    <property type="match status" value="1"/>
</dbReference>
<keyword evidence="4" id="KW-0119">Carbohydrate metabolism</keyword>
<feature type="chain" id="PRO_5013234908" description="chitinase" evidence="8">
    <location>
        <begin position="29"/>
        <end position="423"/>
    </location>
</feature>
<evidence type="ECO:0000256" key="3">
    <source>
        <dbReference type="ARBA" id="ARBA00022801"/>
    </source>
</evidence>
<keyword evidence="3 6" id="KW-0378">Hydrolase</keyword>
<evidence type="ECO:0000256" key="4">
    <source>
        <dbReference type="ARBA" id="ARBA00023024"/>
    </source>
</evidence>
<protein>
    <recommendedName>
        <fullName evidence="2">chitinase</fullName>
        <ecNumber evidence="2">3.2.1.14</ecNumber>
    </recommendedName>
</protein>
<dbReference type="EC" id="3.2.1.14" evidence="2"/>
<dbReference type="Proteomes" id="UP000215459">
    <property type="component" value="Unassembled WGS sequence"/>
</dbReference>
<dbReference type="GO" id="GO:0008061">
    <property type="term" value="F:chitin binding"/>
    <property type="evidence" value="ECO:0007669"/>
    <property type="project" value="InterPro"/>
</dbReference>
<dbReference type="Gene3D" id="3.20.20.80">
    <property type="entry name" value="Glycosidases"/>
    <property type="match status" value="1"/>
</dbReference>
<dbReference type="PROSITE" id="PS01095">
    <property type="entry name" value="GH18_1"/>
    <property type="match status" value="1"/>
</dbReference>
<evidence type="ECO:0000256" key="1">
    <source>
        <dbReference type="ARBA" id="ARBA00000822"/>
    </source>
</evidence>
<dbReference type="InterPro" id="IPR001579">
    <property type="entry name" value="Glyco_hydro_18_chit_AS"/>
</dbReference>
<evidence type="ECO:0000256" key="5">
    <source>
        <dbReference type="ARBA" id="ARBA00023295"/>
    </source>
</evidence>
<accession>A0A235BEE4</accession>
<evidence type="ECO:0000256" key="7">
    <source>
        <dbReference type="RuleBase" id="RU004453"/>
    </source>
</evidence>
<reference evidence="10 11" key="1">
    <citation type="submission" date="2017-07" db="EMBL/GenBank/DDBJ databases">
        <title>The genome sequence of Paludifilum halophilum highlights mechanisms for microbial adaptation to high salt environemnts.</title>
        <authorList>
            <person name="Belbahri L."/>
        </authorList>
    </citation>
    <scope>NUCLEOTIDE SEQUENCE [LARGE SCALE GENOMIC DNA]</scope>
    <source>
        <strain evidence="10 11">DSM 102817</strain>
    </source>
</reference>
<comment type="catalytic activity">
    <reaction evidence="1">
        <text>Random endo-hydrolysis of N-acetyl-beta-D-glucosaminide (1-&gt;4)-beta-linkages in chitin and chitodextrins.</text>
        <dbReference type="EC" id="3.2.1.14"/>
    </reaction>
</comment>
<evidence type="ECO:0000256" key="6">
    <source>
        <dbReference type="RuleBase" id="RU000489"/>
    </source>
</evidence>
<dbReference type="GO" id="GO:0008843">
    <property type="term" value="F:endochitinase activity"/>
    <property type="evidence" value="ECO:0007669"/>
    <property type="project" value="UniProtKB-EC"/>
</dbReference>
<dbReference type="RefSeq" id="WP_094263103.1">
    <property type="nucleotide sequence ID" value="NZ_NOWF01000001.1"/>
</dbReference>
<comment type="caution">
    <text evidence="10">The sequence shown here is derived from an EMBL/GenBank/DDBJ whole genome shotgun (WGS) entry which is preliminary data.</text>
</comment>
<dbReference type="AlphaFoldDB" id="A0A235BEE4"/>
<evidence type="ECO:0000313" key="11">
    <source>
        <dbReference type="Proteomes" id="UP000215459"/>
    </source>
</evidence>
<organism evidence="10 11">
    <name type="scientific">Paludifilum halophilum</name>
    <dbReference type="NCBI Taxonomy" id="1642702"/>
    <lineage>
        <taxon>Bacteria</taxon>
        <taxon>Bacillati</taxon>
        <taxon>Bacillota</taxon>
        <taxon>Bacilli</taxon>
        <taxon>Bacillales</taxon>
        <taxon>Thermoactinomycetaceae</taxon>
        <taxon>Paludifilum</taxon>
    </lineage>
</organism>
<evidence type="ECO:0000313" key="10">
    <source>
        <dbReference type="EMBL" id="OYD10005.1"/>
    </source>
</evidence>